<reference evidence="4" key="1">
    <citation type="journal article" date="2020" name="Org. Lett.">
        <title>Oxidative Ring Contraction by a Multifunctional Dioxygenase Generates the Core Cycloocatadiene in the Biosynthesis of Fungal Dimeric Anhydride Zopfiellin.</title>
        <authorList>
            <person name="Shiina T."/>
            <person name="Ozaki T."/>
            <person name="Matsu Y."/>
            <person name="Nagamine S."/>
            <person name="Liu C."/>
            <person name="Hashimoto M."/>
            <person name="Minami A."/>
            <person name="Oikawa H."/>
        </authorList>
    </citation>
    <scope>NUCLEOTIDE SEQUENCE</scope>
    <source>
        <strain evidence="4">No. 37-3</strain>
    </source>
</reference>
<protein>
    <submittedName>
        <fullName evidence="4">Putative transcription factor</fullName>
    </submittedName>
</protein>
<dbReference type="PROSITE" id="PS50048">
    <property type="entry name" value="ZN2_CY6_FUNGAL_2"/>
    <property type="match status" value="1"/>
</dbReference>
<dbReference type="SMART" id="SM00066">
    <property type="entry name" value="GAL4"/>
    <property type="match status" value="1"/>
</dbReference>
<dbReference type="PRINTS" id="PR00755">
    <property type="entry name" value="AFLATOXINBRP"/>
</dbReference>
<dbReference type="InterPro" id="IPR001138">
    <property type="entry name" value="Zn2Cys6_DnaBD"/>
</dbReference>
<gene>
    <name evidence="4" type="primary">zopO</name>
</gene>
<dbReference type="Pfam" id="PF00172">
    <property type="entry name" value="Zn_clus"/>
    <property type="match status" value="1"/>
</dbReference>
<evidence type="ECO:0000256" key="2">
    <source>
        <dbReference type="SAM" id="MobiDB-lite"/>
    </source>
</evidence>
<evidence type="ECO:0000256" key="1">
    <source>
        <dbReference type="ARBA" id="ARBA00023242"/>
    </source>
</evidence>
<evidence type="ECO:0000313" key="4">
    <source>
        <dbReference type="EMBL" id="BBU42019.1"/>
    </source>
</evidence>
<dbReference type="SUPFAM" id="SSF57701">
    <property type="entry name" value="Zn2/Cys6 DNA-binding domain"/>
    <property type="match status" value="1"/>
</dbReference>
<sequence>MEMSSQSPPPSAPKDTNGSKQPKLRSTCDACQDAKVRCSHDNPRCRRCQAHKIKCVYSLSRRMGRPRRLQTNGNEPKQQKNKSSNVLNGSSGSMELEVTPPLIAISEAEPAQPTSFQDALATLSWDKSASITAIDPFDTNFSSPECVDFSSSSDGSRVRSDSSFSFPSLSLWDHTALSEERVINAFSPQALLYTNSHAIFPGDLSVNHSTNTTSSQGIMDITLDFQSPRNEPQRQQQEPFKMSELMDETDANKSTSPPEAKNRTCDCYASVLGELSNLDQTKVDNQDSSIDIVLRVEKGVQKHAANILSCELCAGNRSGLLLLLVMVIDHVVRVLGNISSGAKTIPPQRKSSSDRNGNNSKDDNSNDIPLSPRMAMKTSSESRRGESPGGLTTAWNCKLLVGEQEIVGPDKVEFMKLLVQGRLSRLCSTLRRLKRDMQDNPQDSNSKAGNIMVIEIHRRLQSVIGRLELWDG</sequence>
<dbReference type="InterPro" id="IPR050797">
    <property type="entry name" value="Carb_Metab_Trans_Reg"/>
</dbReference>
<dbReference type="PANTHER" id="PTHR31668">
    <property type="entry name" value="GLUCOSE TRANSPORT TRANSCRIPTION REGULATOR RGT1-RELATED-RELATED"/>
    <property type="match status" value="1"/>
</dbReference>
<dbReference type="GO" id="GO:0000981">
    <property type="term" value="F:DNA-binding transcription factor activity, RNA polymerase II-specific"/>
    <property type="evidence" value="ECO:0007669"/>
    <property type="project" value="InterPro"/>
</dbReference>
<proteinExistence type="predicted"/>
<feature type="compositionally biased region" description="Low complexity" evidence="2">
    <location>
        <begin position="226"/>
        <end position="239"/>
    </location>
</feature>
<dbReference type="InterPro" id="IPR036864">
    <property type="entry name" value="Zn2-C6_fun-type_DNA-bd_sf"/>
</dbReference>
<feature type="compositionally biased region" description="Polar residues" evidence="2">
    <location>
        <begin position="69"/>
        <end position="93"/>
    </location>
</feature>
<dbReference type="EMBL" id="LC516887">
    <property type="protein sequence ID" value="BBU42019.1"/>
    <property type="molecule type" value="Genomic_DNA"/>
</dbReference>
<name>A0A7R6TGZ5_9PEZI</name>
<feature type="region of interest" description="Disordered" evidence="2">
    <location>
        <begin position="64"/>
        <end position="93"/>
    </location>
</feature>
<feature type="region of interest" description="Disordered" evidence="2">
    <location>
        <begin position="226"/>
        <end position="263"/>
    </location>
</feature>
<organism evidence="4">
    <name type="scientific">Diffractella curvata</name>
    <dbReference type="NCBI Taxonomy" id="2819868"/>
    <lineage>
        <taxon>Eukaryota</taxon>
        <taxon>Fungi</taxon>
        <taxon>Dikarya</taxon>
        <taxon>Ascomycota</taxon>
        <taxon>Pezizomycotina</taxon>
        <taxon>Sordariomycetes</taxon>
        <taxon>Sordariomycetidae</taxon>
        <taxon>Sordariales</taxon>
        <taxon>Lasiosphaeriaceae</taxon>
        <taxon>Diffractella</taxon>
    </lineage>
</organism>
<feature type="region of interest" description="Disordered" evidence="2">
    <location>
        <begin position="1"/>
        <end position="26"/>
    </location>
</feature>
<dbReference type="CDD" id="cd00067">
    <property type="entry name" value="GAL4"/>
    <property type="match status" value="1"/>
</dbReference>
<feature type="domain" description="Zn(2)-C6 fungal-type" evidence="3">
    <location>
        <begin position="27"/>
        <end position="57"/>
    </location>
</feature>
<accession>A0A7R6TGZ5</accession>
<dbReference type="Gene3D" id="4.10.240.10">
    <property type="entry name" value="Zn(2)-C6 fungal-type DNA-binding domain"/>
    <property type="match status" value="1"/>
</dbReference>
<keyword evidence="1" id="KW-0539">Nucleus</keyword>
<dbReference type="AlphaFoldDB" id="A0A7R6TGZ5"/>
<dbReference type="GO" id="GO:0008270">
    <property type="term" value="F:zinc ion binding"/>
    <property type="evidence" value="ECO:0007669"/>
    <property type="project" value="InterPro"/>
</dbReference>
<evidence type="ECO:0000259" key="3">
    <source>
        <dbReference type="PROSITE" id="PS50048"/>
    </source>
</evidence>
<feature type="region of interest" description="Disordered" evidence="2">
    <location>
        <begin position="342"/>
        <end position="390"/>
    </location>
</feature>